<dbReference type="InterPro" id="IPR006076">
    <property type="entry name" value="FAD-dep_OxRdtase"/>
</dbReference>
<dbReference type="Gene3D" id="3.50.50.60">
    <property type="entry name" value="FAD/NAD(P)-binding domain"/>
    <property type="match status" value="1"/>
</dbReference>
<dbReference type="GO" id="GO:0005737">
    <property type="term" value="C:cytoplasm"/>
    <property type="evidence" value="ECO:0007669"/>
    <property type="project" value="TreeGrafter"/>
</dbReference>
<dbReference type="AlphaFoldDB" id="A0A2M8H6R2"/>
<evidence type="ECO:0000259" key="2">
    <source>
        <dbReference type="Pfam" id="PF01266"/>
    </source>
</evidence>
<dbReference type="InterPro" id="IPR017715">
    <property type="entry name" value="NH2-phosphonate_OxRdtase"/>
</dbReference>
<dbReference type="InterPro" id="IPR036188">
    <property type="entry name" value="FAD/NAD-bd_sf"/>
</dbReference>
<dbReference type="SUPFAM" id="SSF51905">
    <property type="entry name" value="FAD/NAD(P)-binding domain"/>
    <property type="match status" value="1"/>
</dbReference>
<evidence type="ECO:0000256" key="1">
    <source>
        <dbReference type="ARBA" id="ARBA00023002"/>
    </source>
</evidence>
<dbReference type="PANTHER" id="PTHR13847:SF285">
    <property type="entry name" value="FAD DEPENDENT OXIDOREDUCTASE DOMAIN-CONTAINING PROTEIN"/>
    <property type="match status" value="1"/>
</dbReference>
<evidence type="ECO:0000313" key="4">
    <source>
        <dbReference type="Proteomes" id="UP000232060"/>
    </source>
</evidence>
<comment type="caution">
    <text evidence="3">The sequence shown here is derived from an EMBL/GenBank/DDBJ whole genome shotgun (WGS) entry which is preliminary data.</text>
</comment>
<dbReference type="Pfam" id="PF01266">
    <property type="entry name" value="DAO"/>
    <property type="match status" value="1"/>
</dbReference>
<feature type="domain" description="FAD dependent oxidoreductase" evidence="2">
    <location>
        <begin position="32"/>
        <end position="396"/>
    </location>
</feature>
<evidence type="ECO:0000313" key="3">
    <source>
        <dbReference type="EMBL" id="PJC92253.1"/>
    </source>
</evidence>
<dbReference type="Proteomes" id="UP000232060">
    <property type="component" value="Unassembled WGS sequence"/>
</dbReference>
<organism evidence="3 4">
    <name type="scientific">Aeromonas lusitana</name>
    <dbReference type="NCBI Taxonomy" id="931529"/>
    <lineage>
        <taxon>Bacteria</taxon>
        <taxon>Pseudomonadati</taxon>
        <taxon>Pseudomonadota</taxon>
        <taxon>Gammaproteobacteria</taxon>
        <taxon>Aeromonadales</taxon>
        <taxon>Aeromonadaceae</taxon>
        <taxon>Aeromonas</taxon>
    </lineage>
</organism>
<protein>
    <submittedName>
        <fullName evidence="3">FAD-dependent oxidoreductase</fullName>
    </submittedName>
</protein>
<proteinExistence type="predicted"/>
<gene>
    <name evidence="3" type="ORF">CUC44_15745</name>
</gene>
<reference evidence="3 4" key="1">
    <citation type="submission" date="2017-11" db="EMBL/GenBank/DDBJ databases">
        <title>Draft genome sequence of environmental isolate Aeromonas lusitania sp. nov. MDC 2473.</title>
        <authorList>
            <person name="Colston S.M."/>
            <person name="Navarro A."/>
            <person name="Martinez-Murcia A.J."/>
            <person name="Graf J."/>
        </authorList>
    </citation>
    <scope>NUCLEOTIDE SEQUENCE [LARGE SCALE GENOMIC DNA]</scope>
    <source>
        <strain evidence="3 4">MDC 2473</strain>
    </source>
</reference>
<keyword evidence="1" id="KW-0560">Oxidoreductase</keyword>
<dbReference type="PANTHER" id="PTHR13847">
    <property type="entry name" value="SARCOSINE DEHYDROGENASE-RELATED"/>
    <property type="match status" value="1"/>
</dbReference>
<dbReference type="EMBL" id="PGCP01000027">
    <property type="protein sequence ID" value="PJC92253.1"/>
    <property type="molecule type" value="Genomic_DNA"/>
</dbReference>
<dbReference type="Gene3D" id="3.30.9.10">
    <property type="entry name" value="D-Amino Acid Oxidase, subunit A, domain 2"/>
    <property type="match status" value="1"/>
</dbReference>
<dbReference type="GO" id="GO:0016491">
    <property type="term" value="F:oxidoreductase activity"/>
    <property type="evidence" value="ECO:0007669"/>
    <property type="project" value="UniProtKB-KW"/>
</dbReference>
<sequence length="470" mass="50925">MPHPQLPFWLAEALAAEQPADPTPLQGHHDADVCIVGGGFTGLWCAIHLKQADPELRVLVLEKGLCGGGASGRNGGCLLTWSAKYPSLCKQFGEAQAAWLVRTSEQAVHEIARFCEAHGIAAELRVEGTCYTATSEAQRGAMAPIMARLDEAGLNQWQAIAAQDLAGQCGSAAHLEGVFSPHAGSVQPALLVRGLLRVARELGVEVYEQTPMLRLEAGQAARIQTPLGIVSADKVVLAMNGAMVEQFREFRRAIVLVSSDMVITTPAPDALAAQQMDHGRSTVDGRTFVYYARSTPAGRLMLGKGGNTFAFANRHLAQFDEPSRYLAPLTLALHRFFPALKDVPIAASWCGASDRSVDGLPFFGHWRRQPNIAYGLGYSGNGVAQSWIGGRILAAMVRDDKRLEDEPWRRCALVGGSRGYFPPEPIRWLGAMLVRSAIRRKERAEDAGRPVRWYDKRLASLADAAGKADK</sequence>
<keyword evidence="4" id="KW-1185">Reference proteome</keyword>
<dbReference type="OrthoDB" id="311718at2"/>
<dbReference type="RefSeq" id="WP_100860830.1">
    <property type="nucleotide sequence ID" value="NZ_PGCP01000027.1"/>
</dbReference>
<dbReference type="NCBIfam" id="TIGR03329">
    <property type="entry name" value="Phn_aa_oxid"/>
    <property type="match status" value="1"/>
</dbReference>
<name>A0A2M8H6R2_9GAMM</name>
<accession>A0A2M8H6R2</accession>